<dbReference type="Gene3D" id="1.10.533.10">
    <property type="entry name" value="Death Domain, Fas"/>
    <property type="match status" value="1"/>
</dbReference>
<feature type="binding site" evidence="10">
    <location>
        <position position="234"/>
    </location>
    <ligand>
        <name>ATP</name>
        <dbReference type="ChEBI" id="CHEBI:30616"/>
    </ligand>
</feature>
<dbReference type="FunFam" id="1.10.510.10:FF:000754">
    <property type="entry name" value="Interleukin-1 receptor-associated kinase"/>
    <property type="match status" value="1"/>
</dbReference>
<evidence type="ECO:0000256" key="10">
    <source>
        <dbReference type="PROSITE-ProRule" id="PRU10141"/>
    </source>
</evidence>
<comment type="catalytic activity">
    <reaction evidence="8">
        <text>L-threonyl-[protein] + ATP = O-phospho-L-threonyl-[protein] + ADP + H(+)</text>
        <dbReference type="Rhea" id="RHEA:46608"/>
        <dbReference type="Rhea" id="RHEA-COMP:11060"/>
        <dbReference type="Rhea" id="RHEA-COMP:11605"/>
        <dbReference type="ChEBI" id="CHEBI:15378"/>
        <dbReference type="ChEBI" id="CHEBI:30013"/>
        <dbReference type="ChEBI" id="CHEBI:30616"/>
        <dbReference type="ChEBI" id="CHEBI:61977"/>
        <dbReference type="ChEBI" id="CHEBI:456216"/>
        <dbReference type="EC" id="2.7.11.1"/>
    </reaction>
</comment>
<dbReference type="GO" id="GO:0045087">
    <property type="term" value="P:innate immune response"/>
    <property type="evidence" value="ECO:0007669"/>
    <property type="project" value="UniProtKB-ARBA"/>
</dbReference>
<keyword evidence="4" id="KW-0808">Transferase</keyword>
<comment type="caution">
    <text evidence="13">The sequence shown here is derived from an EMBL/GenBank/DDBJ whole genome shotgun (WGS) entry which is preliminary data.</text>
</comment>
<dbReference type="InterPro" id="IPR000719">
    <property type="entry name" value="Prot_kinase_dom"/>
</dbReference>
<dbReference type="PROSITE" id="PS50011">
    <property type="entry name" value="PROTEIN_KINASE_DOM"/>
    <property type="match status" value="1"/>
</dbReference>
<dbReference type="SUPFAM" id="SSF47986">
    <property type="entry name" value="DEATH domain"/>
    <property type="match status" value="1"/>
</dbReference>
<evidence type="ECO:0000256" key="1">
    <source>
        <dbReference type="ARBA" id="ARBA00008718"/>
    </source>
</evidence>
<dbReference type="GO" id="GO:0031349">
    <property type="term" value="P:positive regulation of defense response"/>
    <property type="evidence" value="ECO:0007669"/>
    <property type="project" value="UniProtKB-ARBA"/>
</dbReference>
<evidence type="ECO:0000256" key="8">
    <source>
        <dbReference type="ARBA" id="ARBA00047899"/>
    </source>
</evidence>
<dbReference type="GO" id="GO:0004674">
    <property type="term" value="F:protein serine/threonine kinase activity"/>
    <property type="evidence" value="ECO:0007669"/>
    <property type="project" value="UniProtKB-KW"/>
</dbReference>
<dbReference type="PROSITE" id="PS00107">
    <property type="entry name" value="PROTEIN_KINASE_ATP"/>
    <property type="match status" value="1"/>
</dbReference>
<keyword evidence="7 10" id="KW-0067">ATP-binding</keyword>
<evidence type="ECO:0000256" key="7">
    <source>
        <dbReference type="ARBA" id="ARBA00022840"/>
    </source>
</evidence>
<evidence type="ECO:0000256" key="2">
    <source>
        <dbReference type="ARBA" id="ARBA00012513"/>
    </source>
</evidence>
<evidence type="ECO:0000313" key="13">
    <source>
        <dbReference type="EMBL" id="PCG80731.1"/>
    </source>
</evidence>
<dbReference type="EMBL" id="NWSH01000019">
    <property type="protein sequence ID" value="PCG80731.1"/>
    <property type="molecule type" value="Genomic_DNA"/>
</dbReference>
<reference evidence="13" key="1">
    <citation type="submission" date="2017-09" db="EMBL/GenBank/DDBJ databases">
        <title>Contemporary evolution of a Lepidopteran species, Heliothis virescens, in response to modern agricultural practices.</title>
        <authorList>
            <person name="Fritz M.L."/>
            <person name="Deyonke A.M."/>
            <person name="Papanicolaou A."/>
            <person name="Micinski S."/>
            <person name="Westbrook J."/>
            <person name="Gould F."/>
        </authorList>
    </citation>
    <scope>NUCLEOTIDE SEQUENCE [LARGE SCALE GENOMIC DNA]</scope>
    <source>
        <strain evidence="13">HvINT-</strain>
        <tissue evidence="13">Whole body</tissue>
    </source>
</reference>
<evidence type="ECO:0000256" key="6">
    <source>
        <dbReference type="ARBA" id="ARBA00022777"/>
    </source>
</evidence>
<dbReference type="InterPro" id="IPR011029">
    <property type="entry name" value="DEATH-like_dom_sf"/>
</dbReference>
<evidence type="ECO:0000256" key="4">
    <source>
        <dbReference type="ARBA" id="ARBA00022679"/>
    </source>
</evidence>
<dbReference type="SUPFAM" id="SSF56112">
    <property type="entry name" value="Protein kinase-like (PK-like)"/>
    <property type="match status" value="1"/>
</dbReference>
<evidence type="ECO:0000259" key="12">
    <source>
        <dbReference type="PROSITE" id="PS50011"/>
    </source>
</evidence>
<dbReference type="Pfam" id="PF07714">
    <property type="entry name" value="PK_Tyr_Ser-Thr"/>
    <property type="match status" value="1"/>
</dbReference>
<dbReference type="AlphaFoldDB" id="A0A2A4K933"/>
<proteinExistence type="inferred from homology"/>
<organism evidence="13">
    <name type="scientific">Heliothis virescens</name>
    <name type="common">Tobacco budworm moth</name>
    <dbReference type="NCBI Taxonomy" id="7102"/>
    <lineage>
        <taxon>Eukaryota</taxon>
        <taxon>Metazoa</taxon>
        <taxon>Ecdysozoa</taxon>
        <taxon>Arthropoda</taxon>
        <taxon>Hexapoda</taxon>
        <taxon>Insecta</taxon>
        <taxon>Pterygota</taxon>
        <taxon>Neoptera</taxon>
        <taxon>Endopterygota</taxon>
        <taxon>Lepidoptera</taxon>
        <taxon>Glossata</taxon>
        <taxon>Ditrysia</taxon>
        <taxon>Noctuoidea</taxon>
        <taxon>Noctuidae</taxon>
        <taxon>Heliothinae</taxon>
        <taxon>Heliothis</taxon>
    </lineage>
</organism>
<keyword evidence="5 10" id="KW-0547">Nucleotide-binding</keyword>
<keyword evidence="3 11" id="KW-0723">Serine/threonine-protein kinase</keyword>
<dbReference type="InterPro" id="IPR011009">
    <property type="entry name" value="Kinase-like_dom_sf"/>
</dbReference>
<dbReference type="SMART" id="SM00220">
    <property type="entry name" value="S_TKc"/>
    <property type="match status" value="1"/>
</dbReference>
<protein>
    <recommendedName>
        <fullName evidence="2">non-specific serine/threonine protein kinase</fullName>
        <ecNumber evidence="2">2.7.11.1</ecNumber>
    </recommendedName>
</protein>
<dbReference type="GO" id="GO:0005524">
    <property type="term" value="F:ATP binding"/>
    <property type="evidence" value="ECO:0007669"/>
    <property type="project" value="UniProtKB-UniRule"/>
</dbReference>
<evidence type="ECO:0000256" key="3">
    <source>
        <dbReference type="ARBA" id="ARBA00022527"/>
    </source>
</evidence>
<dbReference type="InterPro" id="IPR001245">
    <property type="entry name" value="Ser-Thr/Tyr_kinase_cat_dom"/>
</dbReference>
<dbReference type="Pfam" id="PF00531">
    <property type="entry name" value="Death"/>
    <property type="match status" value="1"/>
</dbReference>
<accession>A0A2A4K933</accession>
<dbReference type="GO" id="GO:1902533">
    <property type="term" value="P:positive regulation of intracellular signal transduction"/>
    <property type="evidence" value="ECO:0007669"/>
    <property type="project" value="UniProtKB-ARBA"/>
</dbReference>
<evidence type="ECO:0000256" key="5">
    <source>
        <dbReference type="ARBA" id="ARBA00022741"/>
    </source>
</evidence>
<evidence type="ECO:0000256" key="11">
    <source>
        <dbReference type="RuleBase" id="RU000304"/>
    </source>
</evidence>
<dbReference type="PROSITE" id="PS00108">
    <property type="entry name" value="PROTEIN_KINASE_ST"/>
    <property type="match status" value="1"/>
</dbReference>
<dbReference type="GO" id="GO:0007165">
    <property type="term" value="P:signal transduction"/>
    <property type="evidence" value="ECO:0007669"/>
    <property type="project" value="InterPro"/>
</dbReference>
<dbReference type="GO" id="GO:0009893">
    <property type="term" value="P:positive regulation of metabolic process"/>
    <property type="evidence" value="ECO:0007669"/>
    <property type="project" value="UniProtKB-ARBA"/>
</dbReference>
<gene>
    <name evidence="13" type="ORF">B5V51_3372</name>
</gene>
<comment type="similarity">
    <text evidence="1">Belongs to the protein kinase superfamily. TKL Ser/Thr protein kinase family. Pelle subfamily.</text>
</comment>
<dbReference type="InterPro" id="IPR051824">
    <property type="entry name" value="LRR_Rcpt-Like_S/T_Kinase"/>
</dbReference>
<dbReference type="InterPro" id="IPR008271">
    <property type="entry name" value="Ser/Thr_kinase_AS"/>
</dbReference>
<dbReference type="Gene3D" id="3.30.200.20">
    <property type="entry name" value="Phosphorylase Kinase, domain 1"/>
    <property type="match status" value="1"/>
</dbReference>
<dbReference type="EC" id="2.7.11.1" evidence="2"/>
<dbReference type="InterPro" id="IPR017441">
    <property type="entry name" value="Protein_kinase_ATP_BS"/>
</dbReference>
<dbReference type="PANTHER" id="PTHR48006">
    <property type="entry name" value="LEUCINE-RICH REPEAT-CONTAINING PROTEIN DDB_G0281931-RELATED"/>
    <property type="match status" value="1"/>
</dbReference>
<name>A0A2A4K933_HELVI</name>
<sequence>MYTNELPYEINRELCRLLDYKNSWKNLAGIWMEYSPFEITYIEQTAQGQERSPTEYLLQKWGQDIHKVEELFLYLYKMKHLSALLCLKPVVRKDLHRKIIKLKKSLNTMEKENEIDNEVSLQKSSDQTNGSIRSIPWIVKQIEMGEPLPNTASLQSVSLSINYNSINFNETSSSETYGISTDEITSRHVFDIPKINYEELKEATDNWSKENLLGSGGFGQVFKGEWKHLTVAVKRLSNNHDCNKEFIREMCLNQYRHDNILPLYGYSLGGAGECILVCQYLPGGSLLHRLKSRTPTPLTWSQRYNIMLGVARGLLYLHTMKPPLIHGDIKPGNILLDGNLMPKIGDFGTATLYTKKLNHENIPKTKKLIGSWPYLPGEYLRDRTLTPAVDVFSFGVVMLEVATALPVIDQSRNQQLLLVHIKELLKEGVDMASLEDPALLGSEHASPALCHAFISIGLHCTKSMQLRPTMLDVFMELDEMEIPVDN</sequence>
<evidence type="ECO:0000256" key="9">
    <source>
        <dbReference type="ARBA" id="ARBA00048679"/>
    </source>
</evidence>
<keyword evidence="6" id="KW-0418">Kinase</keyword>
<dbReference type="Gene3D" id="1.10.510.10">
    <property type="entry name" value="Transferase(Phosphotransferase) domain 1"/>
    <property type="match status" value="1"/>
</dbReference>
<feature type="domain" description="Protein kinase" evidence="12">
    <location>
        <begin position="207"/>
        <end position="486"/>
    </location>
</feature>
<dbReference type="STRING" id="7102.A0A2A4K933"/>
<comment type="catalytic activity">
    <reaction evidence="9">
        <text>L-seryl-[protein] + ATP = O-phospho-L-seryl-[protein] + ADP + H(+)</text>
        <dbReference type="Rhea" id="RHEA:17989"/>
        <dbReference type="Rhea" id="RHEA-COMP:9863"/>
        <dbReference type="Rhea" id="RHEA-COMP:11604"/>
        <dbReference type="ChEBI" id="CHEBI:15378"/>
        <dbReference type="ChEBI" id="CHEBI:29999"/>
        <dbReference type="ChEBI" id="CHEBI:30616"/>
        <dbReference type="ChEBI" id="CHEBI:83421"/>
        <dbReference type="ChEBI" id="CHEBI:456216"/>
        <dbReference type="EC" id="2.7.11.1"/>
    </reaction>
</comment>
<dbReference type="InterPro" id="IPR000488">
    <property type="entry name" value="Death_dom"/>
</dbReference>
<dbReference type="PANTHER" id="PTHR48006:SF102">
    <property type="entry name" value="LEUCINE-RICH REPEAT-CONTAINING PROTEIN DDB_G0281931-RELATED"/>
    <property type="match status" value="1"/>
</dbReference>